<dbReference type="EMBL" id="REGN01011244">
    <property type="protein sequence ID" value="RMZ97701.1"/>
    <property type="molecule type" value="Genomic_DNA"/>
</dbReference>
<name>A0A3M7PF12_BRAPC</name>
<protein>
    <submittedName>
        <fullName evidence="2">Uncharacterized protein</fullName>
    </submittedName>
</protein>
<comment type="caution">
    <text evidence="2">The sequence shown here is derived from an EMBL/GenBank/DDBJ whole genome shotgun (WGS) entry which is preliminary data.</text>
</comment>
<evidence type="ECO:0000313" key="3">
    <source>
        <dbReference type="Proteomes" id="UP000276133"/>
    </source>
</evidence>
<keyword evidence="3" id="KW-1185">Reference proteome</keyword>
<accession>A0A3M7PF12</accession>
<evidence type="ECO:0000313" key="2">
    <source>
        <dbReference type="EMBL" id="RMZ97701.1"/>
    </source>
</evidence>
<sequence>MVGPVANGKGGAQVHLPFGLQSKDQPDEKQDYGVHDLVYYGHHEHMVFVDIKVNDQVIGKWQFECTDDNQLQCGHQMGTIVETSVLFAAHVHGRVQKF</sequence>
<organism evidence="2 3">
    <name type="scientific">Brachionus plicatilis</name>
    <name type="common">Marine rotifer</name>
    <name type="synonym">Brachionus muelleri</name>
    <dbReference type="NCBI Taxonomy" id="10195"/>
    <lineage>
        <taxon>Eukaryota</taxon>
        <taxon>Metazoa</taxon>
        <taxon>Spiralia</taxon>
        <taxon>Gnathifera</taxon>
        <taxon>Rotifera</taxon>
        <taxon>Eurotatoria</taxon>
        <taxon>Monogononta</taxon>
        <taxon>Pseudotrocha</taxon>
        <taxon>Ploima</taxon>
        <taxon>Brachionidae</taxon>
        <taxon>Brachionus</taxon>
    </lineage>
</organism>
<feature type="region of interest" description="Disordered" evidence="1">
    <location>
        <begin position="1"/>
        <end position="28"/>
    </location>
</feature>
<reference evidence="2 3" key="1">
    <citation type="journal article" date="2018" name="Sci. Rep.">
        <title>Genomic signatures of local adaptation to the degree of environmental predictability in rotifers.</title>
        <authorList>
            <person name="Franch-Gras L."/>
            <person name="Hahn C."/>
            <person name="Garcia-Roger E.M."/>
            <person name="Carmona M.J."/>
            <person name="Serra M."/>
            <person name="Gomez A."/>
        </authorList>
    </citation>
    <scope>NUCLEOTIDE SEQUENCE [LARGE SCALE GENOMIC DNA]</scope>
    <source>
        <strain evidence="2">HYR1</strain>
    </source>
</reference>
<dbReference type="AlphaFoldDB" id="A0A3M7PF12"/>
<proteinExistence type="predicted"/>
<gene>
    <name evidence="2" type="ORF">BpHYR1_005488</name>
</gene>
<evidence type="ECO:0000256" key="1">
    <source>
        <dbReference type="SAM" id="MobiDB-lite"/>
    </source>
</evidence>
<dbReference type="Proteomes" id="UP000276133">
    <property type="component" value="Unassembled WGS sequence"/>
</dbReference>